<proteinExistence type="predicted"/>
<evidence type="ECO:0000313" key="1">
    <source>
        <dbReference type="EMBL" id="CAI4215550.1"/>
    </source>
</evidence>
<dbReference type="AlphaFoldDB" id="A0A9P1H3Y0"/>
<reference evidence="1" key="1">
    <citation type="submission" date="2022-11" db="EMBL/GenBank/DDBJ databases">
        <authorList>
            <person name="Scott C."/>
            <person name="Bruce N."/>
        </authorList>
    </citation>
    <scope>NUCLEOTIDE SEQUENCE</scope>
</reference>
<name>A0A9P1H3Y0_9PEZI</name>
<evidence type="ECO:0000313" key="2">
    <source>
        <dbReference type="Proteomes" id="UP000838763"/>
    </source>
</evidence>
<sequence>MIFEAALPRPGFNYFQFTTRQLEEKHAFAIYAHKAGTLSEWKTIAKVSPKPNTSRQNGFNPVEDLAVFNFMPRPWNNSGWATPVRLSVPRQVYELNFVGLRRVGLTYRSFHFRCPEEGHALPNNPMPDVQHPGPQWPMRHSPQTRAKKCLGPCYVSVMVFPRWFQDANVLYLLVRANGGDLVKEFRNHLRLYFPHLSQAKALPIFLRELKSSIPEVEVCRDAKTSGSRPWDVCHILRREHARLLRVGTEGLNPNMQFKVLVTTTAMTTDAE</sequence>
<protein>
    <submittedName>
        <fullName evidence="1">Uncharacterized protein</fullName>
    </submittedName>
</protein>
<organism evidence="1 2">
    <name type="scientific">Parascedosporium putredinis</name>
    <dbReference type="NCBI Taxonomy" id="1442378"/>
    <lineage>
        <taxon>Eukaryota</taxon>
        <taxon>Fungi</taxon>
        <taxon>Dikarya</taxon>
        <taxon>Ascomycota</taxon>
        <taxon>Pezizomycotina</taxon>
        <taxon>Sordariomycetes</taxon>
        <taxon>Hypocreomycetidae</taxon>
        <taxon>Microascales</taxon>
        <taxon>Microascaceae</taxon>
        <taxon>Parascedosporium</taxon>
    </lineage>
</organism>
<dbReference type="EMBL" id="CALLCH030000012">
    <property type="protein sequence ID" value="CAI4215550.1"/>
    <property type="molecule type" value="Genomic_DNA"/>
</dbReference>
<keyword evidence="2" id="KW-1185">Reference proteome</keyword>
<comment type="caution">
    <text evidence="1">The sequence shown here is derived from an EMBL/GenBank/DDBJ whole genome shotgun (WGS) entry which is preliminary data.</text>
</comment>
<accession>A0A9P1H3Y0</accession>
<gene>
    <name evidence="1" type="ORF">PPNO1_LOCUS5261</name>
</gene>
<dbReference type="Proteomes" id="UP000838763">
    <property type="component" value="Unassembled WGS sequence"/>
</dbReference>